<dbReference type="Pfam" id="PF15579">
    <property type="entry name" value="Imm52"/>
    <property type="match status" value="1"/>
</dbReference>
<dbReference type="RefSeq" id="WP_267534361.1">
    <property type="nucleotide sequence ID" value="NZ_JAPNKA010000001.1"/>
</dbReference>
<evidence type="ECO:0000313" key="2">
    <source>
        <dbReference type="EMBL" id="MCY1075429.1"/>
    </source>
</evidence>
<proteinExistence type="predicted"/>
<keyword evidence="3" id="KW-1185">Reference proteome</keyword>
<comment type="caution">
    <text evidence="2">The sequence shown here is derived from an EMBL/GenBank/DDBJ whole genome shotgun (WGS) entry which is preliminary data.</text>
</comment>
<evidence type="ECO:0000259" key="1">
    <source>
        <dbReference type="Pfam" id="PF15579"/>
    </source>
</evidence>
<feature type="domain" description="Immunity protein 52" evidence="1">
    <location>
        <begin position="3"/>
        <end position="234"/>
    </location>
</feature>
<dbReference type="EMBL" id="JAPNKA010000001">
    <property type="protein sequence ID" value="MCY1075429.1"/>
    <property type="molecule type" value="Genomic_DNA"/>
</dbReference>
<protein>
    <submittedName>
        <fullName evidence="2">Immunity 52 family protein</fullName>
    </submittedName>
</protein>
<dbReference type="Proteomes" id="UP001207654">
    <property type="component" value="Unassembled WGS sequence"/>
</dbReference>
<gene>
    <name evidence="2" type="ORF">OV287_13140</name>
</gene>
<evidence type="ECO:0000313" key="3">
    <source>
        <dbReference type="Proteomes" id="UP001207654"/>
    </source>
</evidence>
<reference evidence="2 3" key="1">
    <citation type="submission" date="2022-11" db="EMBL/GenBank/DDBJ databases">
        <title>Minimal conservation of predation-associated metabolite biosynthetic gene clusters underscores biosynthetic potential of Myxococcota including descriptions for ten novel species: Archangium lansinium sp. nov., Myxococcus landrumus sp. nov., Nannocystis bai.</title>
        <authorList>
            <person name="Ahearne A."/>
            <person name="Stevens C."/>
            <person name="Phillips K."/>
        </authorList>
    </citation>
    <scope>NUCLEOTIDE SEQUENCE [LARGE SCALE GENOMIC DNA]</scope>
    <source>
        <strain evidence="2 3">MIWBW</strain>
    </source>
</reference>
<dbReference type="InterPro" id="IPR028969">
    <property type="entry name" value="Imm52"/>
</dbReference>
<name>A0ABT4A374_9BACT</name>
<organism evidence="2 3">
    <name type="scientific">Archangium lansingense</name>
    <dbReference type="NCBI Taxonomy" id="2995310"/>
    <lineage>
        <taxon>Bacteria</taxon>
        <taxon>Pseudomonadati</taxon>
        <taxon>Myxococcota</taxon>
        <taxon>Myxococcia</taxon>
        <taxon>Myxococcales</taxon>
        <taxon>Cystobacterineae</taxon>
        <taxon>Archangiaceae</taxon>
        <taxon>Archangium</taxon>
    </lineage>
</organism>
<accession>A0ABT4A374</accession>
<sequence length="242" mass="26803">MKETYFAGTYWACRKESAEQSSRRAEAFFRHLSSCDSIYARWFEQAGSLKKALQLQFEPTFEAFMRFFKKKAYQNGPDGFSFSAWTGHEEDGHGGMMSLTCGSCSNFYSNACLLYLPSAGSEEERVLTVSVLAEVLRAMVLAWEPDWCVVTSAALRDTLSENGHAGTFVGWLTYVSRSRGAVPPLPEPVRVQPVEDKGTLVLLSPERITASNPEHVALARRVQDALFAEGLLNPVVSGRPAT</sequence>